<feature type="region of interest" description="Disordered" evidence="1">
    <location>
        <begin position="217"/>
        <end position="248"/>
    </location>
</feature>
<feature type="compositionally biased region" description="Basic and acidic residues" evidence="1">
    <location>
        <begin position="303"/>
        <end position="312"/>
    </location>
</feature>
<dbReference type="Proteomes" id="UP000007264">
    <property type="component" value="Unassembled WGS sequence"/>
</dbReference>
<feature type="region of interest" description="Disordered" evidence="1">
    <location>
        <begin position="1"/>
        <end position="27"/>
    </location>
</feature>
<protein>
    <submittedName>
        <fullName evidence="2">Uncharacterized protein</fullName>
    </submittedName>
</protein>
<comment type="caution">
    <text evidence="2">The sequence shown here is derived from an EMBL/GenBank/DDBJ whole genome shotgun (WGS) entry which is preliminary data.</text>
</comment>
<evidence type="ECO:0000256" key="1">
    <source>
        <dbReference type="SAM" id="MobiDB-lite"/>
    </source>
</evidence>
<feature type="compositionally biased region" description="Low complexity" evidence="1">
    <location>
        <begin position="217"/>
        <end position="234"/>
    </location>
</feature>
<dbReference type="RefSeq" id="XP_005650423.1">
    <property type="nucleotide sequence ID" value="XM_005650366.1"/>
</dbReference>
<proteinExistence type="predicted"/>
<dbReference type="KEGG" id="csl:COCSUDRAFT_60887"/>
<name>I0Z5G0_COCSC</name>
<organism evidence="2 3">
    <name type="scientific">Coccomyxa subellipsoidea (strain C-169)</name>
    <name type="common">Green microalga</name>
    <dbReference type="NCBI Taxonomy" id="574566"/>
    <lineage>
        <taxon>Eukaryota</taxon>
        <taxon>Viridiplantae</taxon>
        <taxon>Chlorophyta</taxon>
        <taxon>core chlorophytes</taxon>
        <taxon>Trebouxiophyceae</taxon>
        <taxon>Trebouxiophyceae incertae sedis</taxon>
        <taxon>Coccomyxaceae</taxon>
        <taxon>Coccomyxa</taxon>
        <taxon>Coccomyxa subellipsoidea</taxon>
    </lineage>
</organism>
<gene>
    <name evidence="2" type="ORF">COCSUDRAFT_60887</name>
</gene>
<keyword evidence="3" id="KW-1185">Reference proteome</keyword>
<reference evidence="2 3" key="1">
    <citation type="journal article" date="2012" name="Genome Biol.">
        <title>The genome of the polar eukaryotic microalga coccomyxa subellipsoidea reveals traits of cold adaptation.</title>
        <authorList>
            <person name="Blanc G."/>
            <person name="Agarkova I."/>
            <person name="Grimwood J."/>
            <person name="Kuo A."/>
            <person name="Brueggeman A."/>
            <person name="Dunigan D."/>
            <person name="Gurnon J."/>
            <person name="Ladunga I."/>
            <person name="Lindquist E."/>
            <person name="Lucas S."/>
            <person name="Pangilinan J."/>
            <person name="Proschold T."/>
            <person name="Salamov A."/>
            <person name="Schmutz J."/>
            <person name="Weeks D."/>
            <person name="Yamada T."/>
            <person name="Claverie J.M."/>
            <person name="Grigoriev I."/>
            <person name="Van Etten J."/>
            <person name="Lomsadze A."/>
            <person name="Borodovsky M."/>
        </authorList>
    </citation>
    <scope>NUCLEOTIDE SEQUENCE [LARGE SCALE GENOMIC DNA]</scope>
    <source>
        <strain evidence="2 3">C-169</strain>
    </source>
</reference>
<evidence type="ECO:0000313" key="2">
    <source>
        <dbReference type="EMBL" id="EIE25879.1"/>
    </source>
</evidence>
<dbReference type="EMBL" id="AGSI01000003">
    <property type="protein sequence ID" value="EIE25879.1"/>
    <property type="molecule type" value="Genomic_DNA"/>
</dbReference>
<evidence type="ECO:0000313" key="3">
    <source>
        <dbReference type="Proteomes" id="UP000007264"/>
    </source>
</evidence>
<feature type="region of interest" description="Disordered" evidence="1">
    <location>
        <begin position="283"/>
        <end position="344"/>
    </location>
</feature>
<dbReference type="GeneID" id="17043883"/>
<dbReference type="AlphaFoldDB" id="I0Z5G0"/>
<accession>I0Z5G0</accession>
<sequence>MHSRKLAQGGINLPPFPSVGQTGPQAADERVVWPGSQVSAMSWMESLWPRTLQQLQLEQVRQQWQQGPVAQALMWQLLHQRRLLQLPMNAQAASILASVGGGSCGPTSSRFYVESSVTAITAIAAASSATSVAQACGASVSVAVAVSASSAGSQATAAASAATSAGSSTAAAAATAAGNGASAAASASASSNCGGAVSASVSVSVAVAVSASTAVSTGKATGGLPASAPPVSAAPAPPVPGLPPGVVELHPAAGPLAARRPPQDLGGPHHRLGVLPLRQHQGEALWPGDPHQVHLHAPGGPRPRQEPGDPPHRRAAAPSTRHRQGEASLQRGGPHRVHPAAHPLPHHPAVVPPVPHPVRCGLWLVLLPWNYYAFAAGNPPPGGAAFP</sequence>